<sequence>MTSPPLTSNIQTPRRRVLIVSPHFPPTNAPDAQRVRTMLPYLAELGWEAEVLAVDPDHVEHPRDEILAQLLPDGVRVTRTGALPTRYTRKVGLGNLGLRSLPFLQRAGDRLLSQRPVDLVFFSTTIFPVMILGRRWQRKFNVPYVLDFQDPWLGGFYQTQAQGRPPGGRLKYTLDKALAQLLEPRALERVSHLISVSPDYPQRLQQRYPHLTAQDCTVLPFGAPESDYHRLPSLGIGQRIFNPQDGNHHWVYVGRGGADMATALHGLFYALRQERDRHPQDWETLRIHFVGTSYAQGDRAEKTIAPIAEQYGLADMVTEHPHRIPYFEAQQVLIESQGILMIGSDDPRYSASKLYPAILARRPLLAIFPQQSLVVEILRQVKAGQVVIFDPGMKPAQLYPHMAPQLRSLRQQHHPPSTDWSAFAPYSAQAMTQKLCACFDRVVDSSHSQPPACTPLPRPRGSQFSRPVGHA</sequence>
<evidence type="ECO:0000313" key="3">
    <source>
        <dbReference type="EMBL" id="MCM1981750.1"/>
    </source>
</evidence>
<reference evidence="3 4" key="1">
    <citation type="journal article" date="2015" name="Genome Announc.">
        <title>Draft Genome Sequence of Filamentous Marine Cyanobacterium Lyngbya confervoides Strain BDU141951.</title>
        <authorList>
            <person name="Chandrababunaidu M.M."/>
            <person name="Sen D."/>
            <person name="Tripathy S."/>
        </authorList>
    </citation>
    <scope>NUCLEOTIDE SEQUENCE [LARGE SCALE GENOMIC DNA]</scope>
    <source>
        <strain evidence="3 4">BDU141951</strain>
    </source>
</reference>
<dbReference type="InterPro" id="IPR028098">
    <property type="entry name" value="Glyco_trans_4-like_N"/>
</dbReference>
<keyword evidence="3" id="KW-0328">Glycosyltransferase</keyword>
<evidence type="ECO:0000313" key="4">
    <source>
        <dbReference type="Proteomes" id="UP000031561"/>
    </source>
</evidence>
<dbReference type="EMBL" id="JTHE03000019">
    <property type="protein sequence ID" value="MCM1981750.1"/>
    <property type="molecule type" value="Genomic_DNA"/>
</dbReference>
<dbReference type="EC" id="2.4.-.-" evidence="3"/>
<accession>A0ABD4T014</accession>
<dbReference type="Gene3D" id="3.40.50.2000">
    <property type="entry name" value="Glycogen Phosphorylase B"/>
    <property type="match status" value="1"/>
</dbReference>
<dbReference type="GO" id="GO:0016757">
    <property type="term" value="F:glycosyltransferase activity"/>
    <property type="evidence" value="ECO:0007669"/>
    <property type="project" value="UniProtKB-KW"/>
</dbReference>
<dbReference type="Proteomes" id="UP000031561">
    <property type="component" value="Unassembled WGS sequence"/>
</dbReference>
<dbReference type="SUPFAM" id="SSF53756">
    <property type="entry name" value="UDP-Glycosyltransferase/glycogen phosphorylase"/>
    <property type="match status" value="1"/>
</dbReference>
<evidence type="ECO:0000259" key="2">
    <source>
        <dbReference type="Pfam" id="PF13579"/>
    </source>
</evidence>
<protein>
    <submittedName>
        <fullName evidence="3">Glycosyltransferase</fullName>
        <ecNumber evidence="3">2.4.-.-</ecNumber>
    </submittedName>
</protein>
<comment type="caution">
    <text evidence="3">The sequence shown here is derived from an EMBL/GenBank/DDBJ whole genome shotgun (WGS) entry which is preliminary data.</text>
</comment>
<proteinExistence type="predicted"/>
<keyword evidence="3" id="KW-0808">Transferase</keyword>
<feature type="region of interest" description="Disordered" evidence="1">
    <location>
        <begin position="448"/>
        <end position="471"/>
    </location>
</feature>
<dbReference type="Pfam" id="PF13579">
    <property type="entry name" value="Glyco_trans_4_4"/>
    <property type="match status" value="1"/>
</dbReference>
<dbReference type="AlphaFoldDB" id="A0ABD4T014"/>
<gene>
    <name evidence="3" type="ORF">QQ91_0002740</name>
</gene>
<feature type="domain" description="Glycosyltransferase subfamily 4-like N-terminal" evidence="2">
    <location>
        <begin position="33"/>
        <end position="222"/>
    </location>
</feature>
<dbReference type="RefSeq" id="WP_166279704.1">
    <property type="nucleotide sequence ID" value="NZ_JTHE03000019.1"/>
</dbReference>
<keyword evidence="4" id="KW-1185">Reference proteome</keyword>
<organism evidence="3 4">
    <name type="scientific">Lyngbya confervoides BDU141951</name>
    <dbReference type="NCBI Taxonomy" id="1574623"/>
    <lineage>
        <taxon>Bacteria</taxon>
        <taxon>Bacillati</taxon>
        <taxon>Cyanobacteriota</taxon>
        <taxon>Cyanophyceae</taxon>
        <taxon>Oscillatoriophycideae</taxon>
        <taxon>Oscillatoriales</taxon>
        <taxon>Microcoleaceae</taxon>
        <taxon>Lyngbya</taxon>
    </lineage>
</organism>
<name>A0ABD4T014_9CYAN</name>
<evidence type="ECO:0000256" key="1">
    <source>
        <dbReference type="SAM" id="MobiDB-lite"/>
    </source>
</evidence>